<organism evidence="5 6">
    <name type="scientific">Rotaria sordida</name>
    <dbReference type="NCBI Taxonomy" id="392033"/>
    <lineage>
        <taxon>Eukaryota</taxon>
        <taxon>Metazoa</taxon>
        <taxon>Spiralia</taxon>
        <taxon>Gnathifera</taxon>
        <taxon>Rotifera</taxon>
        <taxon>Eurotatoria</taxon>
        <taxon>Bdelloidea</taxon>
        <taxon>Philodinida</taxon>
        <taxon>Philodinidae</taxon>
        <taxon>Rotaria</taxon>
    </lineage>
</organism>
<reference evidence="5" key="1">
    <citation type="submission" date="2021-02" db="EMBL/GenBank/DDBJ databases">
        <authorList>
            <person name="Nowell W R."/>
        </authorList>
    </citation>
    <scope>NUCLEOTIDE SEQUENCE</scope>
</reference>
<dbReference type="SUPFAM" id="SSF109604">
    <property type="entry name" value="HD-domain/PDEase-like"/>
    <property type="match status" value="1"/>
</dbReference>
<feature type="domain" description="HD" evidence="3">
    <location>
        <begin position="88"/>
        <end position="232"/>
    </location>
</feature>
<dbReference type="GO" id="GO:0008832">
    <property type="term" value="F:dGTPase activity"/>
    <property type="evidence" value="ECO:0007669"/>
    <property type="project" value="TreeGrafter"/>
</dbReference>
<comment type="similarity">
    <text evidence="1">Belongs to the SAMHD1 family.</text>
</comment>
<proteinExistence type="inferred from homology"/>
<name>A0A819WIG9_9BILA</name>
<dbReference type="Proteomes" id="UP000663864">
    <property type="component" value="Unassembled WGS sequence"/>
</dbReference>
<accession>A0A819WIG9</accession>
<evidence type="ECO:0000256" key="1">
    <source>
        <dbReference type="ARBA" id="ARBA00005776"/>
    </source>
</evidence>
<dbReference type="InterPro" id="IPR050135">
    <property type="entry name" value="dGTPase-like"/>
</dbReference>
<dbReference type="EMBL" id="CAJOBD010009006">
    <property type="protein sequence ID" value="CAF4126149.1"/>
    <property type="molecule type" value="Genomic_DNA"/>
</dbReference>
<evidence type="ECO:0000313" key="4">
    <source>
        <dbReference type="EMBL" id="CAF1502524.1"/>
    </source>
</evidence>
<dbReference type="PANTHER" id="PTHR11373:SF4">
    <property type="entry name" value="DEOXYNUCLEOSIDE TRIPHOSPHATE TRIPHOSPHOHYDROLASE SAMHD1"/>
    <property type="match status" value="1"/>
</dbReference>
<dbReference type="Gene3D" id="1.10.3210.10">
    <property type="entry name" value="Hypothetical protein af1432"/>
    <property type="match status" value="1"/>
</dbReference>
<protein>
    <recommendedName>
        <fullName evidence="3">HD domain-containing protein</fullName>
    </recommendedName>
</protein>
<dbReference type="GO" id="GO:0005634">
    <property type="term" value="C:nucleus"/>
    <property type="evidence" value="ECO:0007669"/>
    <property type="project" value="TreeGrafter"/>
</dbReference>
<evidence type="ECO:0000313" key="6">
    <source>
        <dbReference type="Proteomes" id="UP000663836"/>
    </source>
</evidence>
<dbReference type="Proteomes" id="UP000663836">
    <property type="component" value="Unassembled WGS sequence"/>
</dbReference>
<evidence type="ECO:0000259" key="3">
    <source>
        <dbReference type="PROSITE" id="PS51831"/>
    </source>
</evidence>
<evidence type="ECO:0000313" key="5">
    <source>
        <dbReference type="EMBL" id="CAF4126149.1"/>
    </source>
</evidence>
<dbReference type="PROSITE" id="PS51831">
    <property type="entry name" value="HD"/>
    <property type="match status" value="1"/>
</dbReference>
<dbReference type="EMBL" id="CAJNOT010007176">
    <property type="protein sequence ID" value="CAF1502524.1"/>
    <property type="molecule type" value="Genomic_DNA"/>
</dbReference>
<dbReference type="AlphaFoldDB" id="A0A819WIG9"/>
<dbReference type="InterPro" id="IPR006674">
    <property type="entry name" value="HD_domain"/>
</dbReference>
<dbReference type="InterPro" id="IPR003607">
    <property type="entry name" value="HD/PDEase_dom"/>
</dbReference>
<sequence>MSDNEESPSAKRYKSESVISRATLPKPSDSNVHNSNEQQKVFNDPIHGSIELHELLVAIIDTPEFQRLRRLQQLGATYYVFPGACHRRFEHSIGTCHLAGELLKHLHEKQPTLNITSEDVLCVQVAALCHDLGHGPFSHMFEDFIAKARPDAHWKHEQASLKMFDHMISKNNLTSCFEKFGLYDRERSFIKDLIYQESNGEESNQNRADKLFLYEIVSNKSTGIDVDKFDYIARDSYYLGTKISFEHMRFIKFCRVIKVGDGKYRLCLRDKEVNACYEIYRIRDQLHRLAYQHPVVKGIELLLREVLIAADDYLLFTASNGSKLKLSGTIDDMSAFSQVDDNVLTLIKHSTDQTMENAKTILERIERRNLYSYIGHKHAKYTEDSHQNQWVNVRKEIIEHCLKNTEQLVINKDDVLVEKVELSCGDRGEDPIKNMWFYTKASPDTAKQLDREHVSTFLPTTFREYDFRLYYKNKHSDLCRNLLSAFNSYWPDKKDPTTTAGEQSV</sequence>
<gene>
    <name evidence="5" type="ORF">JBS370_LOCUS32856</name>
    <name evidence="4" type="ORF">ZHD862_LOCUS37515</name>
</gene>
<comment type="caution">
    <text evidence="5">The sequence shown here is derived from an EMBL/GenBank/DDBJ whole genome shotgun (WGS) entry which is preliminary data.</text>
</comment>
<dbReference type="CDD" id="cd00077">
    <property type="entry name" value="HDc"/>
    <property type="match status" value="1"/>
</dbReference>
<dbReference type="Gene3D" id="3.30.70.2760">
    <property type="match status" value="1"/>
</dbReference>
<dbReference type="PANTHER" id="PTHR11373">
    <property type="entry name" value="DEOXYNUCLEOSIDE TRIPHOSPHATE TRIPHOSPHOHYDROLASE"/>
    <property type="match status" value="1"/>
</dbReference>
<evidence type="ECO:0000256" key="2">
    <source>
        <dbReference type="SAM" id="MobiDB-lite"/>
    </source>
</evidence>
<dbReference type="GO" id="GO:0006203">
    <property type="term" value="P:dGTP catabolic process"/>
    <property type="evidence" value="ECO:0007669"/>
    <property type="project" value="TreeGrafter"/>
</dbReference>
<dbReference type="SMART" id="SM00471">
    <property type="entry name" value="HDc"/>
    <property type="match status" value="1"/>
</dbReference>
<feature type="region of interest" description="Disordered" evidence="2">
    <location>
        <begin position="1"/>
        <end position="36"/>
    </location>
</feature>
<dbReference type="Pfam" id="PF01966">
    <property type="entry name" value="HD"/>
    <property type="match status" value="1"/>
</dbReference>